<accession>A0A7X4VY58</accession>
<evidence type="ECO:0000259" key="1">
    <source>
        <dbReference type="Pfam" id="PF13391"/>
    </source>
</evidence>
<gene>
    <name evidence="2" type="ORF">GRB80_06480</name>
</gene>
<name>A0A7X4VY58_9GAMM</name>
<feature type="domain" description="HNH nuclease" evidence="1">
    <location>
        <begin position="169"/>
        <end position="220"/>
    </location>
</feature>
<dbReference type="AlphaFoldDB" id="A0A7X4VY58"/>
<protein>
    <recommendedName>
        <fullName evidence="1">HNH nuclease domain-containing protein</fullName>
    </recommendedName>
</protein>
<dbReference type="EMBL" id="WUTS01000001">
    <property type="protein sequence ID" value="NAW12487.1"/>
    <property type="molecule type" value="Genomic_DNA"/>
</dbReference>
<evidence type="ECO:0000313" key="2">
    <source>
        <dbReference type="EMBL" id="NAW12487.1"/>
    </source>
</evidence>
<dbReference type="Proteomes" id="UP000448235">
    <property type="component" value="Unassembled WGS sequence"/>
</dbReference>
<reference evidence="2 3" key="1">
    <citation type="submission" date="2019-12" db="EMBL/GenBank/DDBJ databases">
        <title>Draft genome sequencing of Halomonas icarensis D1-1.</title>
        <authorList>
            <person name="Pandiyan K."/>
            <person name="Kushwaha P."/>
            <person name="Gowdham M."/>
            <person name="Chakdar H."/>
            <person name="Singh A."/>
            <person name="Kumar M."/>
            <person name="Saxena A.K."/>
        </authorList>
    </citation>
    <scope>NUCLEOTIDE SEQUENCE [LARGE SCALE GENOMIC DNA]</scope>
    <source>
        <strain evidence="2 3">D1-1</strain>
    </source>
</reference>
<evidence type="ECO:0000313" key="3">
    <source>
        <dbReference type="Proteomes" id="UP000448235"/>
    </source>
</evidence>
<dbReference type="InterPro" id="IPR003615">
    <property type="entry name" value="HNH_nuc"/>
</dbReference>
<organism evidence="2 3">
    <name type="scientific">Halomonas icarae</name>
    <dbReference type="NCBI Taxonomy" id="2691040"/>
    <lineage>
        <taxon>Bacteria</taxon>
        <taxon>Pseudomonadati</taxon>
        <taxon>Pseudomonadota</taxon>
        <taxon>Gammaproteobacteria</taxon>
        <taxon>Oceanospirillales</taxon>
        <taxon>Halomonadaceae</taxon>
        <taxon>Halomonas</taxon>
    </lineage>
</organism>
<proteinExistence type="predicted"/>
<sequence>MLNSHQIAAELQKLGFVLDKDNARIKGLLHPATQTRVYVKTSAAGHPVSKAPLVIHPDNLNRCQDIDATGVRSGEKFHNSNLTGYPKTLHTGANPITHGLDIDVPTTAALQQLLTLLMGTESNDIYGDIQAADQQLDGLDETTREQVIDARRGQGIFRAELEKAWDTRCCVTGVKQSALLRASHIKPWRYSSNRERLDPNNGLLLMASLDAAFDAGLISFRDDGAIQLSPQLKPADALPAGIHNDLAISKPLSSAQQHFLQYHRDHIFRN</sequence>
<dbReference type="Pfam" id="PF13391">
    <property type="entry name" value="HNH_2"/>
    <property type="match status" value="1"/>
</dbReference>
<comment type="caution">
    <text evidence="2">The sequence shown here is derived from an EMBL/GenBank/DDBJ whole genome shotgun (WGS) entry which is preliminary data.</text>
</comment>
<keyword evidence="3" id="KW-1185">Reference proteome</keyword>
<dbReference type="RefSeq" id="WP_132041628.1">
    <property type="nucleotide sequence ID" value="NZ_JARWMY010000010.1"/>
</dbReference>